<dbReference type="InterPro" id="IPR012334">
    <property type="entry name" value="Pectin_lyas_fold"/>
</dbReference>
<organism evidence="11 12">
    <name type="scientific">Sulfuriroseicoccus oceanibius</name>
    <dbReference type="NCBI Taxonomy" id="2707525"/>
    <lineage>
        <taxon>Bacteria</taxon>
        <taxon>Pseudomonadati</taxon>
        <taxon>Verrucomicrobiota</taxon>
        <taxon>Verrucomicrobiia</taxon>
        <taxon>Verrucomicrobiales</taxon>
        <taxon>Verrucomicrobiaceae</taxon>
        <taxon>Sulfuriroseicoccus</taxon>
    </lineage>
</organism>
<dbReference type="EMBL" id="CP066776">
    <property type="protein sequence ID" value="QQL45809.1"/>
    <property type="molecule type" value="Genomic_DNA"/>
</dbReference>
<keyword evidence="9 10" id="KW-0456">Lyase</keyword>
<evidence type="ECO:0000256" key="5">
    <source>
        <dbReference type="ARBA" id="ARBA00012272"/>
    </source>
</evidence>
<keyword evidence="12" id="KW-1185">Reference proteome</keyword>
<evidence type="ECO:0000256" key="8">
    <source>
        <dbReference type="ARBA" id="ARBA00022837"/>
    </source>
</evidence>
<dbReference type="InterPro" id="IPR011050">
    <property type="entry name" value="Pectin_lyase_fold/virulence"/>
</dbReference>
<keyword evidence="6 10" id="KW-0964">Secreted</keyword>
<keyword evidence="7 10" id="KW-0732">Signal</keyword>
<dbReference type="InterPro" id="IPR004898">
    <property type="entry name" value="Pectate_lyase_PlyH/PlyE-like"/>
</dbReference>
<dbReference type="EC" id="4.2.2.2" evidence="5 10"/>
<dbReference type="RefSeq" id="WP_164364482.1">
    <property type="nucleotide sequence ID" value="NZ_CP066776.1"/>
</dbReference>
<feature type="signal peptide" evidence="10">
    <location>
        <begin position="1"/>
        <end position="28"/>
    </location>
</feature>
<evidence type="ECO:0000256" key="9">
    <source>
        <dbReference type="ARBA" id="ARBA00023239"/>
    </source>
</evidence>
<dbReference type="PANTHER" id="PTHR33407">
    <property type="entry name" value="PECTATE LYASE F-RELATED"/>
    <property type="match status" value="1"/>
</dbReference>
<comment type="catalytic activity">
    <reaction evidence="1 10">
        <text>Eliminative cleavage of (1-&gt;4)-alpha-D-galacturonan to give oligosaccharides with 4-deoxy-alpha-D-galact-4-enuronosyl groups at their non-reducing ends.</text>
        <dbReference type="EC" id="4.2.2.2"/>
    </reaction>
</comment>
<evidence type="ECO:0000256" key="6">
    <source>
        <dbReference type="ARBA" id="ARBA00022525"/>
    </source>
</evidence>
<dbReference type="GO" id="GO:0030570">
    <property type="term" value="F:pectate lyase activity"/>
    <property type="evidence" value="ECO:0007669"/>
    <property type="project" value="UniProtKB-UniRule"/>
</dbReference>
<evidence type="ECO:0000313" key="11">
    <source>
        <dbReference type="EMBL" id="QQL45809.1"/>
    </source>
</evidence>
<comment type="cofactor">
    <cofactor evidence="2 10">
        <name>Ca(2+)</name>
        <dbReference type="ChEBI" id="CHEBI:29108"/>
    </cofactor>
</comment>
<evidence type="ECO:0000256" key="1">
    <source>
        <dbReference type="ARBA" id="ARBA00000695"/>
    </source>
</evidence>
<dbReference type="SUPFAM" id="SSF51126">
    <property type="entry name" value="Pectin lyase-like"/>
    <property type="match status" value="1"/>
</dbReference>
<dbReference type="AlphaFoldDB" id="A0A6B3L521"/>
<dbReference type="Gene3D" id="2.160.20.10">
    <property type="entry name" value="Single-stranded right-handed beta-helix, Pectin lyase-like"/>
    <property type="match status" value="1"/>
</dbReference>
<evidence type="ECO:0000313" key="12">
    <source>
        <dbReference type="Proteomes" id="UP000475117"/>
    </source>
</evidence>
<dbReference type="PANTHER" id="PTHR33407:SF9">
    <property type="entry name" value="PECTATE LYASE F-RELATED"/>
    <property type="match status" value="1"/>
</dbReference>
<feature type="chain" id="PRO_5031677653" description="Pectate lyase" evidence="10">
    <location>
        <begin position="29"/>
        <end position="249"/>
    </location>
</feature>
<dbReference type="GO" id="GO:0005576">
    <property type="term" value="C:extracellular region"/>
    <property type="evidence" value="ECO:0007669"/>
    <property type="project" value="UniProtKB-SubCell"/>
</dbReference>
<evidence type="ECO:0000256" key="10">
    <source>
        <dbReference type="RuleBase" id="RU367009"/>
    </source>
</evidence>
<dbReference type="GO" id="GO:0045490">
    <property type="term" value="P:pectin catabolic process"/>
    <property type="evidence" value="ECO:0007669"/>
    <property type="project" value="TreeGrafter"/>
</dbReference>
<proteinExistence type="inferred from homology"/>
<comment type="similarity">
    <text evidence="4 10">Belongs to the polysaccharide lyase 3 family.</text>
</comment>
<dbReference type="Proteomes" id="UP000475117">
    <property type="component" value="Chromosome"/>
</dbReference>
<dbReference type="KEGG" id="soa:G3M56_004290"/>
<evidence type="ECO:0000256" key="7">
    <source>
        <dbReference type="ARBA" id="ARBA00022729"/>
    </source>
</evidence>
<gene>
    <name evidence="11" type="ORF">G3M56_004290</name>
</gene>
<dbReference type="Pfam" id="PF03211">
    <property type="entry name" value="Pectate_lyase"/>
    <property type="match status" value="1"/>
</dbReference>
<reference evidence="11 12" key="1">
    <citation type="submission" date="2020-12" db="EMBL/GenBank/DDBJ databases">
        <title>Sulforoseuscoccus oceanibium gen. nov., sp. nov., a representative of the phylum Verrucomicrobia with special cytoplasmic membrane, and proposal of Sulforoseuscoccusaceae fam. nov.</title>
        <authorList>
            <person name="Xi F."/>
        </authorList>
    </citation>
    <scope>NUCLEOTIDE SEQUENCE [LARGE SCALE GENOMIC DNA]</scope>
    <source>
        <strain evidence="11 12">T37</strain>
    </source>
</reference>
<name>A0A6B3L521_9BACT</name>
<evidence type="ECO:0000256" key="4">
    <source>
        <dbReference type="ARBA" id="ARBA00006463"/>
    </source>
</evidence>
<evidence type="ECO:0000256" key="3">
    <source>
        <dbReference type="ARBA" id="ARBA00004613"/>
    </source>
</evidence>
<accession>A0A6B3L521</accession>
<protein>
    <recommendedName>
        <fullName evidence="5 10">Pectate lyase</fullName>
        <ecNumber evidence="5 10">4.2.2.2</ecNumber>
    </recommendedName>
</protein>
<comment type="subcellular location">
    <subcellularLocation>
        <location evidence="3 10">Secreted</location>
    </subcellularLocation>
</comment>
<keyword evidence="8 10" id="KW-0106">Calcium</keyword>
<evidence type="ECO:0000256" key="2">
    <source>
        <dbReference type="ARBA" id="ARBA00001913"/>
    </source>
</evidence>
<comment type="function">
    <text evidence="10">Catalyzes the depolymerization of both polygalacturonate and pectins of methyl esterification degree from 22 to 89%, with an endo mode of action. In contrast to the majority of pectate lyases, displays high activity on highly methylated pectins.</text>
</comment>
<sequence>MRIPSINLRHLSLAALLTLISGSLAIEAADEHDGPRMSTKREHPVKLSIPKPTRDIIVTKPIIIGKGEHRDFEGARLIAKGLGDGSQREGQRPVLALLRGASVSNLIIGKPGADGIYCVGDNLLKNVYFEDVGEDALTIKGGPVIWDGGGARKAEDKIVQMNHKGPFIGRNLIFEDFGRAVRGNGAKKHRNTPFKIELYHVRAVNGGSLVKITSKGSRAKLDDVVTWDVRNLVSKSNGAKSDQGEVYKY</sequence>